<feature type="region of interest" description="Disordered" evidence="2">
    <location>
        <begin position="494"/>
        <end position="526"/>
    </location>
</feature>
<organism evidence="3 4">
    <name type="scientific">Polyrhizophydium stewartii</name>
    <dbReference type="NCBI Taxonomy" id="2732419"/>
    <lineage>
        <taxon>Eukaryota</taxon>
        <taxon>Fungi</taxon>
        <taxon>Fungi incertae sedis</taxon>
        <taxon>Chytridiomycota</taxon>
        <taxon>Chytridiomycota incertae sedis</taxon>
        <taxon>Chytridiomycetes</taxon>
        <taxon>Rhizophydiales</taxon>
        <taxon>Rhizophydiales incertae sedis</taxon>
        <taxon>Polyrhizophydium</taxon>
    </lineage>
</organism>
<gene>
    <name evidence="3" type="ORF">HK105_208496</name>
</gene>
<dbReference type="InterPro" id="IPR018618">
    <property type="entry name" value="GID4/10-like"/>
</dbReference>
<protein>
    <recommendedName>
        <fullName evidence="5">Glucose-induced degradation protein 4</fullName>
    </recommendedName>
</protein>
<reference evidence="3 4" key="1">
    <citation type="submission" date="2023-09" db="EMBL/GenBank/DDBJ databases">
        <title>Pangenome analysis of Batrachochytrium dendrobatidis and related Chytrids.</title>
        <authorList>
            <person name="Yacoub M.N."/>
            <person name="Stajich J.E."/>
            <person name="James T.Y."/>
        </authorList>
    </citation>
    <scope>NUCLEOTIDE SEQUENCE [LARGE SCALE GENOMIC DNA]</scope>
    <source>
        <strain evidence="3 4">JEL0888</strain>
    </source>
</reference>
<proteinExistence type="inferred from homology"/>
<dbReference type="Pfam" id="PF09783">
    <property type="entry name" value="Vac_ImportDeg"/>
    <property type="match status" value="1"/>
</dbReference>
<feature type="region of interest" description="Disordered" evidence="2">
    <location>
        <begin position="1039"/>
        <end position="1112"/>
    </location>
</feature>
<evidence type="ECO:0000256" key="1">
    <source>
        <dbReference type="ARBA" id="ARBA00061469"/>
    </source>
</evidence>
<name>A0ABR4MXM3_9FUNG</name>
<feature type="compositionally biased region" description="Basic and acidic residues" evidence="2">
    <location>
        <begin position="494"/>
        <end position="503"/>
    </location>
</feature>
<feature type="compositionally biased region" description="Polar residues" evidence="2">
    <location>
        <begin position="971"/>
        <end position="984"/>
    </location>
</feature>
<feature type="compositionally biased region" description="Low complexity" evidence="2">
    <location>
        <begin position="849"/>
        <end position="868"/>
    </location>
</feature>
<comment type="caution">
    <text evidence="3">The sequence shown here is derived from an EMBL/GenBank/DDBJ whole genome shotgun (WGS) entry which is preliminary data.</text>
</comment>
<evidence type="ECO:0000313" key="4">
    <source>
        <dbReference type="Proteomes" id="UP001527925"/>
    </source>
</evidence>
<comment type="similarity">
    <text evidence="1">Belongs to the GID4/VID24 family.</text>
</comment>
<dbReference type="Proteomes" id="UP001527925">
    <property type="component" value="Unassembled WGS sequence"/>
</dbReference>
<dbReference type="EMBL" id="JADGIZ020000079">
    <property type="protein sequence ID" value="KAL2912005.1"/>
    <property type="molecule type" value="Genomic_DNA"/>
</dbReference>
<feature type="compositionally biased region" description="Basic and acidic residues" evidence="2">
    <location>
        <begin position="709"/>
        <end position="718"/>
    </location>
</feature>
<feature type="compositionally biased region" description="Low complexity" evidence="2">
    <location>
        <begin position="261"/>
        <end position="297"/>
    </location>
</feature>
<dbReference type="PANTHER" id="PTHR14534:SF3">
    <property type="entry name" value="GID COMPLEX SUBUNIT 4 HOMOLOG"/>
    <property type="match status" value="1"/>
</dbReference>
<evidence type="ECO:0000256" key="2">
    <source>
        <dbReference type="SAM" id="MobiDB-lite"/>
    </source>
</evidence>
<feature type="compositionally biased region" description="Polar residues" evidence="2">
    <location>
        <begin position="378"/>
        <end position="391"/>
    </location>
</feature>
<feature type="region of interest" description="Disordered" evidence="2">
    <location>
        <begin position="236"/>
        <end position="462"/>
    </location>
</feature>
<accession>A0ABR4MXM3</accession>
<feature type="compositionally biased region" description="Low complexity" evidence="2">
    <location>
        <begin position="677"/>
        <end position="688"/>
    </location>
</feature>
<sequence length="1112" mass="117064">MPVSQPAPAAAADELKKDMLPQLSPCGADGACDDADGDAEPALPFGAFRSRHCSSLYCGSRFHGQQKSGRNSYEHVDLCKSFLCGYLRIKGLTEDWPDLCTFFEAEIIGPHHSFLTRKWDAEEAIDRQHWTKFPSFKQFEKTFNDDGFRHDFNDDDHIYMRWKEHFLVPDHRIKSITGASFAGFYYICFQKSTNTITGLYFFDSPSQQHQNSEWFQHLQLQHIPDRSFSSAPQLLRPHFSQQPPAPRRGRSAATPAPPPARAQTPPAATLVQQGPQSPAAPAAASPPAQASPSANSALDDDGDNAVSSPALFTPTPDNAQSSGRRHPVIQRTPQQRTPRAQPQRPLPDAASVHIVAARASQSREARGHGGRFAGSGPRSDSTPGNSPQLVQTRPPADQASHPIAGDIAATPHKRQRNDESSAPLDLSLPNDDTQPTATLEWGNLPTLPLDNFDGSPQLPDPEDLLALRSRPLETAELPLTVLDSSGSLPAELLAHDEDGRSGDDGQAGLADTVTGSTGGPTSDTLATSAMSTTAAAVSAAQAAWNPTPMLGAEEMGVSAPLVDSQMMDLDATHRQMPPPHSSQPHQPTAPTGVFSAPAQGLLAGNAPNLASRGLKQAQGPPKFGQPHAGQVGVGKLLAPTETFKRPAQVGDLGGASSTAAMAAQGTPEGRPRSAFTPSSAVAPSPEVPDTQPLYSLNSNLPHIDDGDDDIARLRRLPHEQSQAFSPYDSSADTRSASRAASNPASNEPSNMSPTESVPGGHRSSADSYAHPSVYRPEPQRAQAPIMIATSSEESSNSVLISLHASFSPRSHDSEHHGQAAADGYLETEHTNAGAPTTSPLQSDSTPSGRSSHAPATAPTPTANRSRAAGQPSTTPGFVPDSQPLLAGSALRGERARPHGTPIPAQALESCPVTPQDKIVPASSRLTTGILRTTVGIDSDPEDDLASGAAPSDSRVTPTPAGGKGALLETLKTPSRAAQSHSQQIRPGLDAATPRRGVSSSEAGSSFASATGSPGALGNLGHGPSAVGRAVVTVKKPRYSPVPMAKTDGGALEDKHSDGDVDESGSVTPPRIRKSYRIQGRATQNPVPRTRRAARDGAEEGPTHISIMMPSPT</sequence>
<feature type="region of interest" description="Disordered" evidence="2">
    <location>
        <begin position="933"/>
        <end position="1023"/>
    </location>
</feature>
<feature type="compositionally biased region" description="Low complexity" evidence="2">
    <location>
        <begin position="728"/>
        <end position="753"/>
    </location>
</feature>
<feature type="compositionally biased region" description="Basic and acidic residues" evidence="2">
    <location>
        <begin position="1092"/>
        <end position="1101"/>
    </location>
</feature>
<dbReference type="PANTHER" id="PTHR14534">
    <property type="entry name" value="VACUOLAR IMPORT AND DEGRADATION PROTEIN 24"/>
    <property type="match status" value="1"/>
</dbReference>
<feature type="region of interest" description="Disordered" evidence="2">
    <location>
        <begin position="829"/>
        <end position="884"/>
    </location>
</feature>
<keyword evidence="4" id="KW-1185">Reference proteome</keyword>
<feature type="compositionally biased region" description="Polar residues" evidence="2">
    <location>
        <begin position="833"/>
        <end position="848"/>
    </location>
</feature>
<feature type="compositionally biased region" description="Low complexity" evidence="2">
    <location>
        <begin position="330"/>
        <end position="343"/>
    </location>
</feature>
<evidence type="ECO:0000313" key="3">
    <source>
        <dbReference type="EMBL" id="KAL2912005.1"/>
    </source>
</evidence>
<feature type="compositionally biased region" description="Low complexity" evidence="2">
    <location>
        <begin position="996"/>
        <end position="1015"/>
    </location>
</feature>
<feature type="region of interest" description="Disordered" evidence="2">
    <location>
        <begin position="647"/>
        <end position="772"/>
    </location>
</feature>
<feature type="region of interest" description="Disordered" evidence="2">
    <location>
        <begin position="573"/>
        <end position="592"/>
    </location>
</feature>
<evidence type="ECO:0008006" key="5">
    <source>
        <dbReference type="Google" id="ProtNLM"/>
    </source>
</evidence>